<dbReference type="Proteomes" id="UP001054945">
    <property type="component" value="Unassembled WGS sequence"/>
</dbReference>
<proteinExistence type="predicted"/>
<gene>
    <name evidence="1" type="ORF">CEXT_194361</name>
</gene>
<keyword evidence="2" id="KW-1185">Reference proteome</keyword>
<organism evidence="1 2">
    <name type="scientific">Caerostris extrusa</name>
    <name type="common">Bark spider</name>
    <name type="synonym">Caerostris bankana</name>
    <dbReference type="NCBI Taxonomy" id="172846"/>
    <lineage>
        <taxon>Eukaryota</taxon>
        <taxon>Metazoa</taxon>
        <taxon>Ecdysozoa</taxon>
        <taxon>Arthropoda</taxon>
        <taxon>Chelicerata</taxon>
        <taxon>Arachnida</taxon>
        <taxon>Araneae</taxon>
        <taxon>Araneomorphae</taxon>
        <taxon>Entelegynae</taxon>
        <taxon>Araneoidea</taxon>
        <taxon>Araneidae</taxon>
        <taxon>Caerostris</taxon>
    </lineage>
</organism>
<dbReference type="AlphaFoldDB" id="A0AAV4MM99"/>
<dbReference type="EMBL" id="BPLR01002363">
    <property type="protein sequence ID" value="GIX72978.1"/>
    <property type="molecule type" value="Genomic_DNA"/>
</dbReference>
<evidence type="ECO:0000313" key="1">
    <source>
        <dbReference type="EMBL" id="GIX72978.1"/>
    </source>
</evidence>
<accession>A0AAV4MM99</accession>
<evidence type="ECO:0000313" key="2">
    <source>
        <dbReference type="Proteomes" id="UP001054945"/>
    </source>
</evidence>
<name>A0AAV4MM99_CAEEX</name>
<protein>
    <submittedName>
        <fullName evidence="1">Uncharacterized protein</fullName>
    </submittedName>
</protein>
<reference evidence="1 2" key="1">
    <citation type="submission" date="2021-06" db="EMBL/GenBank/DDBJ databases">
        <title>Caerostris extrusa draft genome.</title>
        <authorList>
            <person name="Kono N."/>
            <person name="Arakawa K."/>
        </authorList>
    </citation>
    <scope>NUCLEOTIDE SEQUENCE [LARGE SCALE GENOMIC DNA]</scope>
</reference>
<sequence length="147" mass="17024">MSQRGAWVKSERDGVFRRGRGTGGLLSVKNKISRLRKIKRMVWRPSKLAVSSGDLLCFLPSKAIRGILNQNSLDPKWKDPKDGSQMERSKRWIQKEKIHNGSSRVYIDDGYDNSLVYEVFPLDSRRRMQSSTSRFFVKNCGGRREMQ</sequence>
<comment type="caution">
    <text evidence="1">The sequence shown here is derived from an EMBL/GenBank/DDBJ whole genome shotgun (WGS) entry which is preliminary data.</text>
</comment>